<feature type="domain" description="Proteasome activator complex subunit 4-like HEAT repeat-like" evidence="1">
    <location>
        <begin position="11"/>
        <end position="114"/>
    </location>
</feature>
<dbReference type="Pfam" id="PF23096">
    <property type="entry name" value="HEAT_PSME4"/>
    <property type="match status" value="1"/>
</dbReference>
<feature type="non-terminal residue" evidence="2">
    <location>
        <position position="1"/>
    </location>
</feature>
<dbReference type="GO" id="GO:0070628">
    <property type="term" value="F:proteasome binding"/>
    <property type="evidence" value="ECO:0007669"/>
    <property type="project" value="InterPro"/>
</dbReference>
<dbReference type="GO" id="GO:0010499">
    <property type="term" value="P:proteasomal ubiquitin-independent protein catabolic process"/>
    <property type="evidence" value="ECO:0007669"/>
    <property type="project" value="TreeGrafter"/>
</dbReference>
<dbReference type="AlphaFoldDB" id="A0A8S3K1L9"/>
<reference evidence="2" key="1">
    <citation type="submission" date="2021-02" db="EMBL/GenBank/DDBJ databases">
        <authorList>
            <person name="Nowell W R."/>
        </authorList>
    </citation>
    <scope>NUCLEOTIDE SEQUENCE</scope>
</reference>
<dbReference type="PANTHER" id="PTHR32170:SF3">
    <property type="entry name" value="PROTEASOME ACTIVATOR COMPLEX SUBUNIT 4"/>
    <property type="match status" value="1"/>
</dbReference>
<organism evidence="2 3">
    <name type="scientific">Rotaria magnacalcarata</name>
    <dbReference type="NCBI Taxonomy" id="392030"/>
    <lineage>
        <taxon>Eukaryota</taxon>
        <taxon>Metazoa</taxon>
        <taxon>Spiralia</taxon>
        <taxon>Gnathifera</taxon>
        <taxon>Rotifera</taxon>
        <taxon>Eurotatoria</taxon>
        <taxon>Bdelloidea</taxon>
        <taxon>Philodinida</taxon>
        <taxon>Philodinidae</taxon>
        <taxon>Rotaria</taxon>
    </lineage>
</organism>
<dbReference type="PANTHER" id="PTHR32170">
    <property type="entry name" value="PROTEASOME ACTIVATOR COMPLEX SUBUNIT 4"/>
    <property type="match status" value="1"/>
</dbReference>
<evidence type="ECO:0000313" key="3">
    <source>
        <dbReference type="Proteomes" id="UP000681720"/>
    </source>
</evidence>
<dbReference type="EMBL" id="CAJOBJ010369618">
    <property type="protein sequence ID" value="CAF5222804.1"/>
    <property type="molecule type" value="Genomic_DNA"/>
</dbReference>
<gene>
    <name evidence="2" type="ORF">GIL414_LOCUS85261</name>
</gene>
<dbReference type="GO" id="GO:0016504">
    <property type="term" value="F:peptidase activator activity"/>
    <property type="evidence" value="ECO:0007669"/>
    <property type="project" value="InterPro"/>
</dbReference>
<accession>A0A8S3K1L9</accession>
<name>A0A8S3K1L9_9BILA</name>
<sequence length="116" mass="13615">MEQLDALIRVKIKEKQEACQRVAAEIVAGMIRGSKYWTLEMLDELWSKLTPFLNEACKNLSSEEVLGWCEGFWLIMTDVDPRRMYRVVEFMHSLINTSSTTNTFIETSRWHLVQQL</sequence>
<dbReference type="InterPro" id="IPR055455">
    <property type="entry name" value="HEAT_PSME4"/>
</dbReference>
<proteinExistence type="predicted"/>
<evidence type="ECO:0000313" key="2">
    <source>
        <dbReference type="EMBL" id="CAF5222804.1"/>
    </source>
</evidence>
<dbReference type="GO" id="GO:0005829">
    <property type="term" value="C:cytosol"/>
    <property type="evidence" value="ECO:0007669"/>
    <property type="project" value="TreeGrafter"/>
</dbReference>
<evidence type="ECO:0000259" key="1">
    <source>
        <dbReference type="Pfam" id="PF23096"/>
    </source>
</evidence>
<dbReference type="Proteomes" id="UP000681720">
    <property type="component" value="Unassembled WGS sequence"/>
</dbReference>
<comment type="caution">
    <text evidence="2">The sequence shown here is derived from an EMBL/GenBank/DDBJ whole genome shotgun (WGS) entry which is preliminary data.</text>
</comment>
<dbReference type="InterPro" id="IPR035309">
    <property type="entry name" value="PSME4"/>
</dbReference>
<dbReference type="GO" id="GO:0005634">
    <property type="term" value="C:nucleus"/>
    <property type="evidence" value="ECO:0007669"/>
    <property type="project" value="TreeGrafter"/>
</dbReference>
<protein>
    <recommendedName>
        <fullName evidence="1">Proteasome activator complex subunit 4-like HEAT repeat-like domain-containing protein</fullName>
    </recommendedName>
</protein>